<evidence type="ECO:0000259" key="15">
    <source>
        <dbReference type="PROSITE" id="PS50011"/>
    </source>
</evidence>
<feature type="region of interest" description="Disordered" evidence="13">
    <location>
        <begin position="425"/>
        <end position="475"/>
    </location>
</feature>
<dbReference type="InterPro" id="IPR006514">
    <property type="entry name" value="IRX15/GXM/AGM"/>
</dbReference>
<evidence type="ECO:0000256" key="3">
    <source>
        <dbReference type="ARBA" id="ARBA00022679"/>
    </source>
</evidence>
<dbReference type="Proteomes" id="UP000824890">
    <property type="component" value="Unassembled WGS sequence"/>
</dbReference>
<evidence type="ECO:0000256" key="2">
    <source>
        <dbReference type="ARBA" id="ARBA00022448"/>
    </source>
</evidence>
<evidence type="ECO:0000256" key="6">
    <source>
        <dbReference type="ARBA" id="ARBA00022777"/>
    </source>
</evidence>
<dbReference type="Pfam" id="PF01490">
    <property type="entry name" value="Aa_trans"/>
    <property type="match status" value="1"/>
</dbReference>
<dbReference type="Pfam" id="PF00069">
    <property type="entry name" value="Pkinase"/>
    <property type="match status" value="1"/>
</dbReference>
<evidence type="ECO:0000256" key="4">
    <source>
        <dbReference type="ARBA" id="ARBA00022692"/>
    </source>
</evidence>
<accession>A0ABQ8CS91</accession>
<keyword evidence="6" id="KW-0418">Kinase</keyword>
<sequence>MGCICATARSPNAAVANTDLLDSSKSILQLLPPPSSSSSKTEGSFTRPNSSASITVVANGYPVARRPSTSSDRNSNNPVVIVGAPTRRVTAMPVGQPKQKSESLTLDKAESTSGEWPSWLASVAGEAIKGWTPRSADSYEKLDKIGQGTYSSVYKARDLETGKIVAMKKVRFVNMDPESVRFMAREILILRKLDHPNVMKLEGLVTSRLSGSLYLVFEYMEHDLAGLAATPGIKFSETQIKCYMQQLFRGLEHCHRRGILHRDIKGSNLLINNEGVLKIGDFGLANFYRGDGDLQLTSRVVTLWYRAPELLLGATEYGPAIDLWSAGCILTELFAGKPIMPGRTEVEQMHKIFKLCGSPSEDYWRRETLPLATSFKPSHPYKAVLGETFGHFPASALALINKLLAIEPEKRGSAASALRSEFFTTEPLPANPSSLPRYPPSKELDAKLRNEEARKVRAEDKKRRGGETVTRGRPKDLKTAQTPEFMVAGQSKVTCISHKFKTDEEGGTGFRIEPPRKGIQQNGYAHASTVVHPSVADTEWNRGGSIKRETNAELKSRVTQTGDLPGDSCRRSSSRDYSTGNAPRKNRIHYSGPLMPPGGNLDEMLKEHEKQIQQAVRKARVEKSGQQQRYTGRNARDELRLETWDDEENNNKKQMDYNDWLPITASRNAKWYYSAFHNVTAMVGAGVLGLPFAMSQLGWGPGLVAIMLSWLITFYSLWQMVNLHESVPGKRFDRYSELGQEAFGPKLGYWIVLPQQLMVQIASDIVYNVTGGKSLKKFVELLFPHLHHIRQTYYILGFGVLQVGLSQSPDFNSIKIISLLAALMYSMIASVASIVKGMEHHPAEYGVRGHTTASMIFDAFNGVGTIAFAFAGHSVVLEIQATIPSTPEVPSKKPMWKGVVVFAMSVFDAIESYLVKTLKFTPSVMLRLVARSTYVAIVCLIAICIPFFGGLLGFFGGLVFSSTSYFPAPAKTIQISSSSTRTKVQSQNSVSCGKIPPSLADALIHYAASNVTPQQTLSEISVTKKVLDKTSPCNFLVFGLGHDSLMWASLNHGGRTIFLDEDESWIRRIAEKFPSLESYHVRYETKVRDAAALMSAARDREECRLGASMDLRVSKCELALKGLPEVVYEREWDLIMVDAPTGFHEDAPGRMSAIYTAGMLARSRKNGETTAVFVHDVDRTVEDEFSMAFLCRDYMTEQEGRLRHFTVPSHWDSNIAGGKYCP</sequence>
<evidence type="ECO:0000256" key="12">
    <source>
        <dbReference type="PROSITE-ProRule" id="PRU10141"/>
    </source>
</evidence>
<keyword evidence="10" id="KW-0333">Golgi apparatus</keyword>
<feature type="region of interest" description="Disordered" evidence="13">
    <location>
        <begin position="30"/>
        <end position="51"/>
    </location>
</feature>
<evidence type="ECO:0000256" key="7">
    <source>
        <dbReference type="ARBA" id="ARBA00022840"/>
    </source>
</evidence>
<evidence type="ECO:0000256" key="1">
    <source>
        <dbReference type="ARBA" id="ARBA00004194"/>
    </source>
</evidence>
<evidence type="ECO:0000256" key="13">
    <source>
        <dbReference type="SAM" id="MobiDB-lite"/>
    </source>
</evidence>
<dbReference type="Pfam" id="PF21729">
    <property type="entry name" value="IRX15_IRX15L_GXM"/>
    <property type="match status" value="1"/>
</dbReference>
<keyword evidence="17" id="KW-1185">Reference proteome</keyword>
<dbReference type="SMART" id="SM00220">
    <property type="entry name" value="S_TKc"/>
    <property type="match status" value="1"/>
</dbReference>
<dbReference type="InterPro" id="IPR008271">
    <property type="entry name" value="Ser/Thr_kinase_AS"/>
</dbReference>
<comment type="subcellular location">
    <subcellularLocation>
        <location evidence="1">Golgi apparatus membrane</location>
        <topology evidence="1">Single-pass membrane protein</topology>
    </subcellularLocation>
</comment>
<evidence type="ECO:0000256" key="11">
    <source>
        <dbReference type="ARBA" id="ARBA00023136"/>
    </source>
</evidence>
<reference evidence="16 17" key="1">
    <citation type="submission" date="2021-05" db="EMBL/GenBank/DDBJ databases">
        <title>Genome Assembly of Synthetic Allotetraploid Brassica napus Reveals Homoeologous Exchanges between Subgenomes.</title>
        <authorList>
            <person name="Davis J.T."/>
        </authorList>
    </citation>
    <scope>NUCLEOTIDE SEQUENCE [LARGE SCALE GENOMIC DNA]</scope>
    <source>
        <strain evidence="17">cv. Da-Ae</strain>
        <tissue evidence="16">Seedling</tissue>
    </source>
</reference>
<dbReference type="InterPro" id="IPR017441">
    <property type="entry name" value="Protein_kinase_ATP_BS"/>
</dbReference>
<keyword evidence="7 12" id="KW-0067">ATP-binding</keyword>
<dbReference type="PROSITE" id="PS00108">
    <property type="entry name" value="PROTEIN_KINASE_ST"/>
    <property type="match status" value="1"/>
</dbReference>
<evidence type="ECO:0000313" key="16">
    <source>
        <dbReference type="EMBL" id="KAH0919951.1"/>
    </source>
</evidence>
<protein>
    <recommendedName>
        <fullName evidence="15">Protein kinase domain-containing protein</fullName>
    </recommendedName>
</protein>
<proteinExistence type="predicted"/>
<keyword evidence="9 14" id="KW-1133">Transmembrane helix</keyword>
<name>A0ABQ8CS91_BRANA</name>
<feature type="transmembrane region" description="Helical" evidence="14">
    <location>
        <begin position="934"/>
        <end position="960"/>
    </location>
</feature>
<evidence type="ECO:0000256" key="8">
    <source>
        <dbReference type="ARBA" id="ARBA00022970"/>
    </source>
</evidence>
<dbReference type="Gene3D" id="3.30.200.20">
    <property type="entry name" value="Phosphorylase Kinase, domain 1"/>
    <property type="match status" value="1"/>
</dbReference>
<gene>
    <name evidence="16" type="ORF">HID58_027611</name>
</gene>
<dbReference type="InterPro" id="IPR011009">
    <property type="entry name" value="Kinase-like_dom_sf"/>
</dbReference>
<dbReference type="PANTHER" id="PTHR31444">
    <property type="entry name" value="OS11G0490100 PROTEIN"/>
    <property type="match status" value="1"/>
</dbReference>
<dbReference type="PROSITE" id="PS00107">
    <property type="entry name" value="PROTEIN_KINASE_ATP"/>
    <property type="match status" value="1"/>
</dbReference>
<keyword evidence="11 14" id="KW-0472">Membrane</keyword>
<evidence type="ECO:0000256" key="10">
    <source>
        <dbReference type="ARBA" id="ARBA00023034"/>
    </source>
</evidence>
<comment type="caution">
    <text evidence="16">The sequence shown here is derived from an EMBL/GenBank/DDBJ whole genome shotgun (WGS) entry which is preliminary data.</text>
</comment>
<feature type="region of interest" description="Disordered" evidence="13">
    <location>
        <begin position="554"/>
        <end position="593"/>
    </location>
</feature>
<dbReference type="PROSITE" id="PS50011">
    <property type="entry name" value="PROTEIN_KINASE_DOM"/>
    <property type="match status" value="1"/>
</dbReference>
<feature type="transmembrane region" description="Helical" evidence="14">
    <location>
        <begin position="697"/>
        <end position="718"/>
    </location>
</feature>
<feature type="transmembrane region" description="Helical" evidence="14">
    <location>
        <begin position="816"/>
        <end position="835"/>
    </location>
</feature>
<evidence type="ECO:0000256" key="14">
    <source>
        <dbReference type="SAM" id="Phobius"/>
    </source>
</evidence>
<organism evidence="16 17">
    <name type="scientific">Brassica napus</name>
    <name type="common">Rape</name>
    <dbReference type="NCBI Taxonomy" id="3708"/>
    <lineage>
        <taxon>Eukaryota</taxon>
        <taxon>Viridiplantae</taxon>
        <taxon>Streptophyta</taxon>
        <taxon>Embryophyta</taxon>
        <taxon>Tracheophyta</taxon>
        <taxon>Spermatophyta</taxon>
        <taxon>Magnoliopsida</taxon>
        <taxon>eudicotyledons</taxon>
        <taxon>Gunneridae</taxon>
        <taxon>Pentapetalae</taxon>
        <taxon>rosids</taxon>
        <taxon>malvids</taxon>
        <taxon>Brassicales</taxon>
        <taxon>Brassicaceae</taxon>
        <taxon>Brassiceae</taxon>
        <taxon>Brassica</taxon>
    </lineage>
</organism>
<evidence type="ECO:0000256" key="5">
    <source>
        <dbReference type="ARBA" id="ARBA00022741"/>
    </source>
</evidence>
<keyword evidence="4 14" id="KW-0812">Transmembrane</keyword>
<keyword evidence="3" id="KW-0808">Transferase</keyword>
<keyword evidence="5 12" id="KW-0547">Nucleotide-binding</keyword>
<dbReference type="EMBL" id="JAGKQM010000007">
    <property type="protein sequence ID" value="KAH0919951.1"/>
    <property type="molecule type" value="Genomic_DNA"/>
</dbReference>
<feature type="domain" description="Protein kinase" evidence="15">
    <location>
        <begin position="139"/>
        <end position="423"/>
    </location>
</feature>
<keyword evidence="2" id="KW-0813">Transport</keyword>
<feature type="compositionally biased region" description="Basic and acidic residues" evidence="13">
    <location>
        <begin position="440"/>
        <end position="466"/>
    </location>
</feature>
<dbReference type="Gene3D" id="1.10.510.10">
    <property type="entry name" value="Transferase(Phosphotransferase) domain 1"/>
    <property type="match status" value="1"/>
</dbReference>
<keyword evidence="8" id="KW-0029">Amino-acid transport</keyword>
<dbReference type="SUPFAM" id="SSF56112">
    <property type="entry name" value="Protein kinase-like (PK-like)"/>
    <property type="match status" value="1"/>
</dbReference>
<feature type="binding site" evidence="12">
    <location>
        <position position="168"/>
    </location>
    <ligand>
        <name>ATP</name>
        <dbReference type="ChEBI" id="CHEBI:30616"/>
    </ligand>
</feature>
<dbReference type="InterPro" id="IPR000719">
    <property type="entry name" value="Prot_kinase_dom"/>
</dbReference>
<feature type="transmembrane region" description="Helical" evidence="14">
    <location>
        <begin position="856"/>
        <end position="875"/>
    </location>
</feature>
<dbReference type="NCBIfam" id="TIGR01627">
    <property type="entry name" value="A_thal_3515"/>
    <property type="match status" value="1"/>
</dbReference>
<evidence type="ECO:0000256" key="9">
    <source>
        <dbReference type="ARBA" id="ARBA00022989"/>
    </source>
</evidence>
<dbReference type="InterPro" id="IPR013057">
    <property type="entry name" value="AA_transpt_TM"/>
</dbReference>
<evidence type="ECO:0000313" key="17">
    <source>
        <dbReference type="Proteomes" id="UP000824890"/>
    </source>
</evidence>
<feature type="compositionally biased region" description="Polar residues" evidence="13">
    <location>
        <begin position="40"/>
        <end position="51"/>
    </location>
</feature>
<dbReference type="CDD" id="cd07840">
    <property type="entry name" value="STKc_CDK9_like"/>
    <property type="match status" value="1"/>
</dbReference>